<keyword evidence="1" id="KW-0732">Signal</keyword>
<accession>A0AAV7XK30</accession>
<organism evidence="2 3">
    <name type="scientific">Megalurothrips usitatus</name>
    <name type="common">bean blossom thrips</name>
    <dbReference type="NCBI Taxonomy" id="439358"/>
    <lineage>
        <taxon>Eukaryota</taxon>
        <taxon>Metazoa</taxon>
        <taxon>Ecdysozoa</taxon>
        <taxon>Arthropoda</taxon>
        <taxon>Hexapoda</taxon>
        <taxon>Insecta</taxon>
        <taxon>Pterygota</taxon>
        <taxon>Neoptera</taxon>
        <taxon>Paraneoptera</taxon>
        <taxon>Thysanoptera</taxon>
        <taxon>Terebrantia</taxon>
        <taxon>Thripoidea</taxon>
        <taxon>Thripidae</taxon>
        <taxon>Megalurothrips</taxon>
    </lineage>
</organism>
<feature type="signal peptide" evidence="1">
    <location>
        <begin position="1"/>
        <end position="27"/>
    </location>
</feature>
<name>A0AAV7XK30_9NEOP</name>
<dbReference type="EMBL" id="JAPTSV010000008">
    <property type="protein sequence ID" value="KAJ1525214.1"/>
    <property type="molecule type" value="Genomic_DNA"/>
</dbReference>
<dbReference type="AlphaFoldDB" id="A0AAV7XK30"/>
<evidence type="ECO:0000313" key="3">
    <source>
        <dbReference type="Proteomes" id="UP001075354"/>
    </source>
</evidence>
<proteinExistence type="predicted"/>
<protein>
    <submittedName>
        <fullName evidence="2">Uncharacterized protein</fullName>
    </submittedName>
</protein>
<comment type="caution">
    <text evidence="2">The sequence shown here is derived from an EMBL/GenBank/DDBJ whole genome shotgun (WGS) entry which is preliminary data.</text>
</comment>
<evidence type="ECO:0000256" key="1">
    <source>
        <dbReference type="SAM" id="SignalP"/>
    </source>
</evidence>
<feature type="chain" id="PRO_5043899851" evidence="1">
    <location>
        <begin position="28"/>
        <end position="111"/>
    </location>
</feature>
<dbReference type="Proteomes" id="UP001075354">
    <property type="component" value="Chromosome 8"/>
</dbReference>
<evidence type="ECO:0000313" key="2">
    <source>
        <dbReference type="EMBL" id="KAJ1525214.1"/>
    </source>
</evidence>
<keyword evidence="3" id="KW-1185">Reference proteome</keyword>
<reference evidence="2" key="1">
    <citation type="submission" date="2022-12" db="EMBL/GenBank/DDBJ databases">
        <title>Chromosome-level genome assembly of the bean flower thrips Megalurothrips usitatus.</title>
        <authorList>
            <person name="Ma L."/>
            <person name="Liu Q."/>
            <person name="Li H."/>
            <person name="Cai W."/>
        </authorList>
    </citation>
    <scope>NUCLEOTIDE SEQUENCE</scope>
    <source>
        <strain evidence="2">Cailab_2022a</strain>
    </source>
</reference>
<gene>
    <name evidence="2" type="ORF">ONE63_010043</name>
</gene>
<sequence length="111" mass="11901">MACVLSPGCALLALTMCSLLLADGSAAQTFTWTRSWKPGGKRSTPTPAPVVAAAPDTDAVPGVYVMDPGREHQARDMFRAPSPTWRLAEVEPLPEPSAWHAEPYEQPVDQA</sequence>